<proteinExistence type="inferred from homology"/>
<keyword evidence="7" id="KW-0325">Glycoprotein</keyword>
<evidence type="ECO:0000256" key="2">
    <source>
        <dbReference type="ARBA" id="ARBA00009671"/>
    </source>
</evidence>
<dbReference type="PANTHER" id="PTHR12308">
    <property type="entry name" value="ANOCTAMIN"/>
    <property type="match status" value="1"/>
</dbReference>
<dbReference type="PANTHER" id="PTHR12308:SF83">
    <property type="entry name" value="ANOCTAMIN"/>
    <property type="match status" value="1"/>
</dbReference>
<dbReference type="Gene3D" id="3.40.50.1000">
    <property type="entry name" value="HAD superfamily/HAD-like"/>
    <property type="match status" value="2"/>
</dbReference>
<feature type="transmembrane region" description="Helical" evidence="8">
    <location>
        <begin position="1003"/>
        <end position="1028"/>
    </location>
</feature>
<dbReference type="SUPFAM" id="SSF56784">
    <property type="entry name" value="HAD-like"/>
    <property type="match status" value="1"/>
</dbReference>
<feature type="transmembrane region" description="Helical" evidence="8">
    <location>
        <begin position="851"/>
        <end position="873"/>
    </location>
</feature>
<dbReference type="VEuPathDB" id="VectorBase:ASTEI20_037692"/>
<feature type="region of interest" description="Disordered" evidence="9">
    <location>
        <begin position="61"/>
        <end position="90"/>
    </location>
</feature>
<organism evidence="12 13">
    <name type="scientific">Anopheles stephensi</name>
    <name type="common">Indo-Pakistan malaria mosquito</name>
    <dbReference type="NCBI Taxonomy" id="30069"/>
    <lineage>
        <taxon>Eukaryota</taxon>
        <taxon>Metazoa</taxon>
        <taxon>Ecdysozoa</taxon>
        <taxon>Arthropoda</taxon>
        <taxon>Hexapoda</taxon>
        <taxon>Insecta</taxon>
        <taxon>Pterygota</taxon>
        <taxon>Neoptera</taxon>
        <taxon>Endopterygota</taxon>
        <taxon>Diptera</taxon>
        <taxon>Nematocera</taxon>
        <taxon>Culicoidea</taxon>
        <taxon>Culicidae</taxon>
        <taxon>Anophelinae</taxon>
        <taxon>Anopheles</taxon>
    </lineage>
</organism>
<evidence type="ECO:0000259" key="10">
    <source>
        <dbReference type="Pfam" id="PF04547"/>
    </source>
</evidence>
<comment type="similarity">
    <text evidence="2 8">Belongs to the anoctamin family.</text>
</comment>
<keyword evidence="13" id="KW-1185">Reference proteome</keyword>
<dbReference type="FunFam" id="3.40.50.1000:FF:000170">
    <property type="entry name" value="4-nitrophenylphosphatase"/>
    <property type="match status" value="1"/>
</dbReference>
<dbReference type="Proteomes" id="UP000076408">
    <property type="component" value="Unassembled WGS sequence"/>
</dbReference>
<feature type="transmembrane region" description="Helical" evidence="8">
    <location>
        <begin position="676"/>
        <end position="698"/>
    </location>
</feature>
<feature type="transmembrane region" description="Helical" evidence="8">
    <location>
        <begin position="632"/>
        <end position="655"/>
    </location>
</feature>
<evidence type="ECO:0000256" key="3">
    <source>
        <dbReference type="ARBA" id="ARBA00022475"/>
    </source>
</evidence>
<evidence type="ECO:0000256" key="8">
    <source>
        <dbReference type="RuleBase" id="RU280814"/>
    </source>
</evidence>
<evidence type="ECO:0000256" key="7">
    <source>
        <dbReference type="ARBA" id="ARBA00023180"/>
    </source>
</evidence>
<dbReference type="InterPro" id="IPR049452">
    <property type="entry name" value="Anoctamin_TM"/>
</dbReference>
<feature type="domain" description="Anoctamin transmembrane" evidence="10">
    <location>
        <begin position="465"/>
        <end position="1042"/>
    </location>
</feature>
<protein>
    <recommendedName>
        <fullName evidence="8">Anoctamin</fullName>
    </recommendedName>
</protein>
<evidence type="ECO:0000256" key="5">
    <source>
        <dbReference type="ARBA" id="ARBA00022989"/>
    </source>
</evidence>
<sequence length="1442" mass="165482">MYRRVSYQDSDEPDEPSEYHHRDECYDVLYDLSDFRDVIEPTGTWNRTTCYPADQDRLRQPASVCGPRYGDSDFGDGDDSTDAPDGGMDERDSIYLDAVSVYSDATNRKSLHLSRQTVYHSAEDVRFGSVDSGSGSGTDRRAGGEDGAALRLTTEALLQDSRSNGGLTNLPYVPRPAGANNGAKGFISGILKPTVLSTEYNEKVPSTTSYSTYLPYRNDYQHGSEHDSTKQIVTYTLWKSRTWKYFQDQRRIVDYVLAFNGEDENAEAKQKRAIYQRNLENEGLQIETENCQRIHFVKIHVPEQVLSHYCEIMKMQMPMKKLDNQDKIIMRDFSIQSTLVRLFRRPLFNFVIIDRQKFAPPEYRLMYEYSRDKPYLFNDKEPNFFTPSIRIAVAHFILERTYFSEAVDEKKDIGIRRLMEDQVYLDAYPLHDGCTDLKSSCQRALLLEEWASISKWIKHQPLDHIKEYFGVKIAMYFAWLGFYTHMLIPASIVGLICFFYGLLTYPANRISQEICGDNATIMCPQCDKYCDYWYLKTTCTISKLAHIFDNEMTIVFSIFMSVWATLYLEMWKRYSSRIQHRWGITEYCSLAEPPRPQYLSRLKNIKKMMFNIATGAQEPSPPFWTKKFPSFLYSYSVIFLFILLTIAAVFGIVVYRMSLMTSKNIYGDGGSVSGKLIIFPATTAAINLLASTALTYAYQYVAEYMTNVEYRRTQTEYNESLNLKIYLFEFVNYYSSIFYIAFMKGKFPGYPAKYNRILNLRQEECSPGGCLMELCIQLAIIMVGKQAIGAITEILIPFLVQKFKEFRSVLGIEAASNENGERLICCNQWTKDFNLINWHDRSLFNEYLKMVIQYGFITIFVVAFPLAPFFALLNNVFETRLDAKKFLLYYKRAVPQRVRDLGIWYNIMHVVGKVAVISSAFIIAFSSNFIPRLMYMNVVNPTGTDEGFVNHTLAYFNVSHFEANAAPENSTFSNITICRYSEYRNPPDDHRPYKRPSIYWQILAIRLTFVVIYQNLVSFVQIVVAWAIPDVPTRLQDQIKREQYLTNEYIIEQEKLKMRNGAGGCGTPGPGAYTQNGYLASEDSSPDDEKLNYGSIADDNEYPLRMQTDDCEPYEAYGIVTSRLRSFLIPSTPYYSIVMVILVRSELLIKSANSQCFFLKLFHSKGVLWTVFEPIQGANMALQLFREHGKRIKFITNNSVRPFASYRQQLLGLGYDAEEVDIIHPARSIVQYLQARQFQGLIYCLGTENFKATLRQAGFQLLDGPTQPLPESFHQIIATVHDDAPVRAVVVDIDFNVNYPKLMRAEMYLKRSDDCLLIAGASDKTIHVRDGCDIVGPGWFVEMLEQAVGRRAILLSKPGYHLRSGVVQEYGLDQPGRTLLVGDMLEQDMAFGSLCGFQKLLVLSGGTTKEQMVHATNTLQEPDYYADSVADFIPLFDKINDL</sequence>
<reference evidence="12" key="2">
    <citation type="submission" date="2020-05" db="UniProtKB">
        <authorList>
            <consortium name="EnsemblMetazoa"/>
        </authorList>
    </citation>
    <scope>IDENTIFICATION</scope>
    <source>
        <strain evidence="12">Indian</strain>
    </source>
</reference>
<dbReference type="VEuPathDB" id="VectorBase:ASTE011646"/>
<dbReference type="GO" id="GO:0046983">
    <property type="term" value="F:protein dimerization activity"/>
    <property type="evidence" value="ECO:0007669"/>
    <property type="project" value="InterPro"/>
</dbReference>
<dbReference type="NCBIfam" id="TIGR01460">
    <property type="entry name" value="HAD-SF-IIA"/>
    <property type="match status" value="1"/>
</dbReference>
<feature type="region of interest" description="Disordered" evidence="9">
    <location>
        <begin position="1"/>
        <end position="20"/>
    </location>
</feature>
<feature type="region of interest" description="Disordered" evidence="9">
    <location>
        <begin position="127"/>
        <end position="147"/>
    </location>
</feature>
<dbReference type="InterPro" id="IPR032394">
    <property type="entry name" value="Anoct_dimer"/>
</dbReference>
<feature type="compositionally biased region" description="Acidic residues" evidence="9">
    <location>
        <begin position="73"/>
        <end position="82"/>
    </location>
</feature>
<comment type="subcellular location">
    <subcellularLocation>
        <location evidence="1">Cell membrane</location>
        <topology evidence="1">Multi-pass membrane protein</topology>
    </subcellularLocation>
    <subcellularLocation>
        <location evidence="8">Membrane</location>
        <topology evidence="8">Multi-pass membrane protein</topology>
    </subcellularLocation>
</comment>
<dbReference type="OMA" id="PNYFDAS"/>
<keyword evidence="4 8" id="KW-0812">Transmembrane</keyword>
<evidence type="ECO:0000256" key="4">
    <source>
        <dbReference type="ARBA" id="ARBA00022692"/>
    </source>
</evidence>
<evidence type="ECO:0000313" key="13">
    <source>
        <dbReference type="Proteomes" id="UP000076408"/>
    </source>
</evidence>
<dbReference type="InterPro" id="IPR006357">
    <property type="entry name" value="HAD-SF_hydro_IIA"/>
</dbReference>
<evidence type="ECO:0000256" key="1">
    <source>
        <dbReference type="ARBA" id="ARBA00004651"/>
    </source>
</evidence>
<evidence type="ECO:0000256" key="9">
    <source>
        <dbReference type="SAM" id="MobiDB-lite"/>
    </source>
</evidence>
<dbReference type="VEuPathDB" id="VectorBase:ASTEI20_045232"/>
<keyword evidence="5 8" id="KW-1133">Transmembrane helix</keyword>
<reference evidence="13" key="1">
    <citation type="journal article" date="2014" name="Genome Biol.">
        <title>Genome analysis of a major urban malaria vector mosquito, Anopheles stephensi.</title>
        <authorList>
            <person name="Jiang X."/>
            <person name="Peery A."/>
            <person name="Hall A.B."/>
            <person name="Sharma A."/>
            <person name="Chen X.G."/>
            <person name="Waterhouse R.M."/>
            <person name="Komissarov A."/>
            <person name="Riehle M.M."/>
            <person name="Shouche Y."/>
            <person name="Sharakhova M.V."/>
            <person name="Lawson D."/>
            <person name="Pakpour N."/>
            <person name="Arensburger P."/>
            <person name="Davidson V.L."/>
            <person name="Eiglmeier K."/>
            <person name="Emrich S."/>
            <person name="George P."/>
            <person name="Kennedy R.C."/>
            <person name="Mane S.P."/>
            <person name="Maslen G."/>
            <person name="Oringanje C."/>
            <person name="Qi Y."/>
            <person name="Settlage R."/>
            <person name="Tojo M."/>
            <person name="Tubio J.M."/>
            <person name="Unger M.F."/>
            <person name="Wang B."/>
            <person name="Vernick K.D."/>
            <person name="Ribeiro J.M."/>
            <person name="James A.A."/>
            <person name="Michel K."/>
            <person name="Riehle M.A."/>
            <person name="Luckhart S."/>
            <person name="Sharakhov I.V."/>
            <person name="Tu Z."/>
        </authorList>
    </citation>
    <scope>NUCLEOTIDE SEQUENCE [LARGE SCALE GENOMIC DNA]</scope>
    <source>
        <strain evidence="13">Indian</strain>
    </source>
</reference>
<evidence type="ECO:0000256" key="6">
    <source>
        <dbReference type="ARBA" id="ARBA00023136"/>
    </source>
</evidence>
<feature type="transmembrane region" description="Helical" evidence="8">
    <location>
        <begin position="903"/>
        <end position="926"/>
    </location>
</feature>
<feature type="transmembrane region" description="Helical" evidence="8">
    <location>
        <begin position="725"/>
        <end position="743"/>
    </location>
</feature>
<dbReference type="InterPro" id="IPR036412">
    <property type="entry name" value="HAD-like_sf"/>
</dbReference>
<evidence type="ECO:0000313" key="12">
    <source>
        <dbReference type="EnsemblMetazoa" id="ASTEI06236-PA"/>
    </source>
</evidence>
<dbReference type="Pfam" id="PF13344">
    <property type="entry name" value="Hydrolase_6"/>
    <property type="match status" value="1"/>
</dbReference>
<dbReference type="InterPro" id="IPR007632">
    <property type="entry name" value="Anoctamin"/>
</dbReference>
<keyword evidence="6 8" id="KW-0472">Membrane</keyword>
<name>A0A182YCQ0_ANOST</name>
<dbReference type="Pfam" id="PF04547">
    <property type="entry name" value="Anoctamin"/>
    <property type="match status" value="1"/>
</dbReference>
<keyword evidence="3" id="KW-1003">Cell membrane</keyword>
<feature type="domain" description="Anoctamin dimerisation" evidence="11">
    <location>
        <begin position="245"/>
        <end position="462"/>
    </location>
</feature>
<dbReference type="EnsemblMetazoa" id="ASTEI06236-RA">
    <property type="protein sequence ID" value="ASTEI06236-PA"/>
    <property type="gene ID" value="ASTEI06236"/>
</dbReference>
<accession>A0A182YCQ0</accession>
<dbReference type="GO" id="GO:0005254">
    <property type="term" value="F:chloride channel activity"/>
    <property type="evidence" value="ECO:0007669"/>
    <property type="project" value="TreeGrafter"/>
</dbReference>
<dbReference type="Pfam" id="PF16178">
    <property type="entry name" value="Anoct_dimer"/>
    <property type="match status" value="1"/>
</dbReference>
<dbReference type="Pfam" id="PF13242">
    <property type="entry name" value="Hydrolase_like"/>
    <property type="match status" value="1"/>
</dbReference>
<evidence type="ECO:0000259" key="11">
    <source>
        <dbReference type="Pfam" id="PF16178"/>
    </source>
</evidence>
<feature type="transmembrane region" description="Helical" evidence="8">
    <location>
        <begin position="552"/>
        <end position="568"/>
    </location>
</feature>
<feature type="transmembrane region" description="Helical" evidence="8">
    <location>
        <begin position="476"/>
        <end position="503"/>
    </location>
</feature>
<dbReference type="InterPro" id="IPR023214">
    <property type="entry name" value="HAD_sf"/>
</dbReference>
<dbReference type="GO" id="GO:0005886">
    <property type="term" value="C:plasma membrane"/>
    <property type="evidence" value="ECO:0007669"/>
    <property type="project" value="UniProtKB-SubCell"/>
</dbReference>
<dbReference type="VEuPathDB" id="VectorBase:ASTEI06236"/>